<gene>
    <name evidence="3" type="primary">LOC104588078</name>
</gene>
<accession>A0A1U7Z0V3</accession>
<dbReference type="SUPFAM" id="SSF50965">
    <property type="entry name" value="Galactose oxidase, central domain"/>
    <property type="match status" value="1"/>
</dbReference>
<evidence type="ECO:0000313" key="3">
    <source>
        <dbReference type="RefSeq" id="XP_010244198.1"/>
    </source>
</evidence>
<dbReference type="Proteomes" id="UP000189703">
    <property type="component" value="Unplaced"/>
</dbReference>
<dbReference type="PROSITE" id="PS50181">
    <property type="entry name" value="FBOX"/>
    <property type="match status" value="1"/>
</dbReference>
<dbReference type="Pfam" id="PF03478">
    <property type="entry name" value="Beta-prop_KIB1-4"/>
    <property type="match status" value="1"/>
</dbReference>
<feature type="domain" description="F-box" evidence="1">
    <location>
        <begin position="28"/>
        <end position="61"/>
    </location>
</feature>
<dbReference type="OrthoDB" id="1863935at2759"/>
<dbReference type="PANTHER" id="PTHR33127">
    <property type="entry name" value="TRANSMEMBRANE PROTEIN"/>
    <property type="match status" value="1"/>
</dbReference>
<dbReference type="SUPFAM" id="SSF81383">
    <property type="entry name" value="F-box domain"/>
    <property type="match status" value="1"/>
</dbReference>
<organism evidence="2 3">
    <name type="scientific">Nelumbo nucifera</name>
    <name type="common">Sacred lotus</name>
    <dbReference type="NCBI Taxonomy" id="4432"/>
    <lineage>
        <taxon>Eukaryota</taxon>
        <taxon>Viridiplantae</taxon>
        <taxon>Streptophyta</taxon>
        <taxon>Embryophyta</taxon>
        <taxon>Tracheophyta</taxon>
        <taxon>Spermatophyta</taxon>
        <taxon>Magnoliopsida</taxon>
        <taxon>Proteales</taxon>
        <taxon>Nelumbonaceae</taxon>
        <taxon>Nelumbo</taxon>
    </lineage>
</organism>
<evidence type="ECO:0000259" key="1">
    <source>
        <dbReference type="PROSITE" id="PS50181"/>
    </source>
</evidence>
<evidence type="ECO:0000313" key="2">
    <source>
        <dbReference type="Proteomes" id="UP000189703"/>
    </source>
</evidence>
<dbReference type="OMA" id="TELDGCS"/>
<protein>
    <submittedName>
        <fullName evidence="3">F-box/kelch-repeat protein At1g57790-like</fullName>
    </submittedName>
</protein>
<dbReference type="Gene3D" id="1.20.1280.50">
    <property type="match status" value="1"/>
</dbReference>
<dbReference type="GeneID" id="104588078"/>
<dbReference type="InterPro" id="IPR036047">
    <property type="entry name" value="F-box-like_dom_sf"/>
</dbReference>
<dbReference type="Pfam" id="PF00646">
    <property type="entry name" value="F-box"/>
    <property type="match status" value="1"/>
</dbReference>
<dbReference type="PANTHER" id="PTHR33127:SF5">
    <property type="entry name" value="TRANSMEMBRANE PROTEIN"/>
    <property type="match status" value="1"/>
</dbReference>
<dbReference type="InterPro" id="IPR001810">
    <property type="entry name" value="F-box_dom"/>
</dbReference>
<proteinExistence type="predicted"/>
<dbReference type="AlphaFoldDB" id="A0A1U7Z0V3"/>
<dbReference type="InterPro" id="IPR011043">
    <property type="entry name" value="Gal_Oxase/kelch_b-propeller"/>
</dbReference>
<dbReference type="InterPro" id="IPR005174">
    <property type="entry name" value="KIB1-4_b-propeller"/>
</dbReference>
<dbReference type="eggNOG" id="ENOG502T1N1">
    <property type="taxonomic scope" value="Eukaryota"/>
</dbReference>
<dbReference type="CDD" id="cd09917">
    <property type="entry name" value="F-box_SF"/>
    <property type="match status" value="1"/>
</dbReference>
<dbReference type="RefSeq" id="XP_010244198.1">
    <property type="nucleotide sequence ID" value="XM_010245896.2"/>
</dbReference>
<name>A0A1U7Z0V3_NELNU</name>
<dbReference type="InParanoid" id="A0A1U7Z0V3"/>
<reference evidence="3" key="1">
    <citation type="submission" date="2025-08" db="UniProtKB">
        <authorList>
            <consortium name="RefSeq"/>
        </authorList>
    </citation>
    <scope>IDENTIFICATION</scope>
</reference>
<sequence length="382" mass="44230">MTMTNAGYISSETAEEFNDKKDHSLTAEENWSELPHLLLWMIMEHLDFVDNLRLAAVCHNWSFAFANCPKKLQSAGDTLPWVMYPRNSERSKLVFISVSKKEKYTIKLPNFFNGTKSIYSKQGWLLLQRRNGLRWFKDSLQRIKAERLPDSVFLYNPFTKTELEMPDIVKPKDPYAGSFSTFDGYPHYVVLLEYNDPTQITLQIAKPGDKAWVKYSYNGQSMPYSGFGGLHVLGVHVYCFSATGGMIIFNMRDQTWTELPDLASRFELSYMGEHEGEVVILQVRNLSSFRFFRLNNAQNAWEELNINEVKNLNWFLGRYTCFSAKSFGMKIYHLYGELEPNDRLFYLNDQSCGVDVIDMMDGNTQNLIPYVLPSTATWVHMA</sequence>
<keyword evidence="2" id="KW-1185">Reference proteome</keyword>
<dbReference type="KEGG" id="nnu:104588078"/>